<organism evidence="2 3">
    <name type="scientific">Aspergillus ibericus CBS 121593</name>
    <dbReference type="NCBI Taxonomy" id="1448316"/>
    <lineage>
        <taxon>Eukaryota</taxon>
        <taxon>Fungi</taxon>
        <taxon>Dikarya</taxon>
        <taxon>Ascomycota</taxon>
        <taxon>Pezizomycotina</taxon>
        <taxon>Eurotiomycetes</taxon>
        <taxon>Eurotiomycetidae</taxon>
        <taxon>Eurotiales</taxon>
        <taxon>Aspergillaceae</taxon>
        <taxon>Aspergillus</taxon>
        <taxon>Aspergillus subgen. Circumdati</taxon>
    </lineage>
</organism>
<dbReference type="RefSeq" id="XP_025574451.1">
    <property type="nucleotide sequence ID" value="XM_025713387.1"/>
</dbReference>
<dbReference type="EMBL" id="KZ824442">
    <property type="protein sequence ID" value="RAL00124.1"/>
    <property type="molecule type" value="Genomic_DNA"/>
</dbReference>
<keyword evidence="3" id="KW-1185">Reference proteome</keyword>
<evidence type="ECO:0000256" key="1">
    <source>
        <dbReference type="SAM" id="MobiDB-lite"/>
    </source>
</evidence>
<accession>A0A395H1P1</accession>
<feature type="compositionally biased region" description="Low complexity" evidence="1">
    <location>
        <begin position="15"/>
        <end position="25"/>
    </location>
</feature>
<proteinExistence type="predicted"/>
<gene>
    <name evidence="2" type="ORF">BO80DRAFT_108197</name>
</gene>
<feature type="region of interest" description="Disordered" evidence="1">
    <location>
        <begin position="1"/>
        <end position="40"/>
    </location>
</feature>
<dbReference type="VEuPathDB" id="FungiDB:BO80DRAFT_108197"/>
<dbReference type="Proteomes" id="UP000249402">
    <property type="component" value="Unassembled WGS sequence"/>
</dbReference>
<dbReference type="OrthoDB" id="4509550at2759"/>
<reference evidence="2 3" key="1">
    <citation type="submission" date="2018-02" db="EMBL/GenBank/DDBJ databases">
        <title>The genomes of Aspergillus section Nigri reveals drivers in fungal speciation.</title>
        <authorList>
            <consortium name="DOE Joint Genome Institute"/>
            <person name="Vesth T.C."/>
            <person name="Nybo J."/>
            <person name="Theobald S."/>
            <person name="Brandl J."/>
            <person name="Frisvad J.C."/>
            <person name="Nielsen K.F."/>
            <person name="Lyhne E.K."/>
            <person name="Kogle M.E."/>
            <person name="Kuo A."/>
            <person name="Riley R."/>
            <person name="Clum A."/>
            <person name="Nolan M."/>
            <person name="Lipzen A."/>
            <person name="Salamov A."/>
            <person name="Henrissat B."/>
            <person name="Wiebenga A."/>
            <person name="De vries R.P."/>
            <person name="Grigoriev I.V."/>
            <person name="Mortensen U.H."/>
            <person name="Andersen M.R."/>
            <person name="Baker S.E."/>
        </authorList>
    </citation>
    <scope>NUCLEOTIDE SEQUENCE [LARGE SCALE GENOMIC DNA]</scope>
    <source>
        <strain evidence="2 3">CBS 121593</strain>
    </source>
</reference>
<name>A0A395H1P1_9EURO</name>
<feature type="region of interest" description="Disordered" evidence="1">
    <location>
        <begin position="103"/>
        <end position="131"/>
    </location>
</feature>
<dbReference type="AlphaFoldDB" id="A0A395H1P1"/>
<evidence type="ECO:0000313" key="2">
    <source>
        <dbReference type="EMBL" id="RAL00124.1"/>
    </source>
</evidence>
<protein>
    <submittedName>
        <fullName evidence="2">Uncharacterized protein</fullName>
    </submittedName>
</protein>
<evidence type="ECO:0000313" key="3">
    <source>
        <dbReference type="Proteomes" id="UP000249402"/>
    </source>
</evidence>
<dbReference type="GeneID" id="37218252"/>
<sequence length="131" mass="14569">MTTVRREAAAAPANSRPSLGLLSRSLPHKNPLPTHQGCMPPTVAIGTEPTKMYITLSSNSQSHPQPRLKGSSLHLRVAGLRKSLHDTWKRWAPLLPAKESWDDEYNFQPGPFAGQGRESRLPRRLPAPYRS</sequence>